<feature type="transmembrane region" description="Helical" evidence="7">
    <location>
        <begin position="108"/>
        <end position="128"/>
    </location>
</feature>
<keyword evidence="6" id="KW-0325">Glycoprotein</keyword>
<proteinExistence type="inferred from homology"/>
<dbReference type="PANTHER" id="PTHR12385:SF14">
    <property type="entry name" value="CHOLINE TRANSPORTER-LIKE 2"/>
    <property type="match status" value="1"/>
</dbReference>
<comment type="function">
    <text evidence="7">Choline transporter.</text>
</comment>
<sequence>MICTNDVQVPRTKDEAFRLVSDGKCARWYLHSESVFKRCLYNVADRMNLLNLDVSRIHGDEVKLMQYRLASSNSWLALVTQSIINIFSDNDRDFKVGKHVVEDIMRSWWQILLGLVFAMLVCIIYIVLMRWIASVMVWFSIAGVLAALSFGIYICYKKYEYYKAQKIYTSSEPWYQSLLYKPGTWLAFLITASVILVIILLVLIFLRKRIVIAIALIKEASKAVSSVTASLFFPIIPWVLQVGVIMYAVSVGLFLSTVGSPQFIVENFDPNNCKCSGPAQAYTNNATCDPGIFATHCKDYYGRPCGPASCHYVGTDSSAIITYLHVINVFGFFWTIFFVSGLADMVLAATFATWYWTFRKRDVPFFTVTESIIRTLRYHLGTLAFGSLIIAICSMIRALLEYIDQKLKAYDNFVTKAILCCCKCFFWCLESFIKFINRNAYIMCAIHGKNFCISAKDAFNLLMRNILRVFVLDKVTDFLLFLSKVLVTAGVTSVAYVILATDYVKIVDTSQLHYNYVPVIIIGVGTFFITLVFFSVFTMAVDTLFLCFLEDSERNDGSPEKPYFMSKNLMLILGKKNK</sequence>
<feature type="transmembrane region" description="Helical" evidence="7">
    <location>
        <begin position="412"/>
        <end position="433"/>
    </location>
</feature>
<dbReference type="InterPro" id="IPR007603">
    <property type="entry name" value="Choline_transptr-like"/>
</dbReference>
<dbReference type="Pfam" id="PF04515">
    <property type="entry name" value="Choline_transpo"/>
    <property type="match status" value="1"/>
</dbReference>
<feature type="transmembrane region" description="Helical" evidence="7">
    <location>
        <begin position="227"/>
        <end position="249"/>
    </location>
</feature>
<keyword evidence="4 7" id="KW-1133">Transmembrane helix</keyword>
<evidence type="ECO:0000256" key="2">
    <source>
        <dbReference type="ARBA" id="ARBA00007168"/>
    </source>
</evidence>
<evidence type="ECO:0000256" key="1">
    <source>
        <dbReference type="ARBA" id="ARBA00004141"/>
    </source>
</evidence>
<evidence type="ECO:0000256" key="7">
    <source>
        <dbReference type="RuleBase" id="RU368066"/>
    </source>
</evidence>
<keyword evidence="3 7" id="KW-0812">Transmembrane</keyword>
<feature type="transmembrane region" description="Helical" evidence="7">
    <location>
        <begin position="185"/>
        <end position="206"/>
    </location>
</feature>
<evidence type="ECO:0000256" key="4">
    <source>
        <dbReference type="ARBA" id="ARBA00022989"/>
    </source>
</evidence>
<dbReference type="CTD" id="110281"/>
<protein>
    <recommendedName>
        <fullName evidence="7">Choline transporter-like protein</fullName>
    </recommendedName>
</protein>
<accession>A0A1Y1JW24</accession>
<reference evidence="8" key="1">
    <citation type="journal article" date="2016" name="Sci. Rep.">
        <title>Molecular characterization of firefly nuptial gifts: a multi-omics approach sheds light on postcopulatory sexual selection.</title>
        <authorList>
            <person name="Al-Wathiqui N."/>
            <person name="Fallon T.R."/>
            <person name="South A."/>
            <person name="Weng J.K."/>
            <person name="Lewis S.M."/>
        </authorList>
    </citation>
    <scope>NUCLEOTIDE SEQUENCE</scope>
</reference>
<feature type="transmembrane region" description="Helical" evidence="7">
    <location>
        <begin position="378"/>
        <end position="400"/>
    </location>
</feature>
<organism evidence="8">
    <name type="scientific">Photinus pyralis</name>
    <name type="common">Common eastern firefly</name>
    <name type="synonym">Lampyris pyralis</name>
    <dbReference type="NCBI Taxonomy" id="7054"/>
    <lineage>
        <taxon>Eukaryota</taxon>
        <taxon>Metazoa</taxon>
        <taxon>Ecdysozoa</taxon>
        <taxon>Arthropoda</taxon>
        <taxon>Hexapoda</taxon>
        <taxon>Insecta</taxon>
        <taxon>Pterygota</taxon>
        <taxon>Neoptera</taxon>
        <taxon>Endopterygota</taxon>
        <taxon>Coleoptera</taxon>
        <taxon>Polyphaga</taxon>
        <taxon>Elateriformia</taxon>
        <taxon>Elateroidea</taxon>
        <taxon>Lampyridae</taxon>
        <taxon>Lampyrinae</taxon>
        <taxon>Photinus</taxon>
    </lineage>
</organism>
<dbReference type="GO" id="GO:0022857">
    <property type="term" value="F:transmembrane transporter activity"/>
    <property type="evidence" value="ECO:0007669"/>
    <property type="project" value="UniProtKB-UniRule"/>
</dbReference>
<dbReference type="GO" id="GO:0005886">
    <property type="term" value="C:plasma membrane"/>
    <property type="evidence" value="ECO:0007669"/>
    <property type="project" value="UniProtKB-SubCell"/>
</dbReference>
<dbReference type="EMBL" id="GEZM01103024">
    <property type="protein sequence ID" value="JAV51605.1"/>
    <property type="molecule type" value="Transcribed_RNA"/>
</dbReference>
<keyword evidence="5 7" id="KW-0472">Membrane</keyword>
<feature type="transmembrane region" description="Helical" evidence="7">
    <location>
        <begin position="478"/>
        <end position="499"/>
    </location>
</feature>
<feature type="transmembrane region" description="Helical" evidence="7">
    <location>
        <begin position="519"/>
        <end position="549"/>
    </location>
</feature>
<dbReference type="GeneID" id="116165890"/>
<dbReference type="AlphaFoldDB" id="A0A1Y1JW24"/>
<dbReference type="PANTHER" id="PTHR12385">
    <property type="entry name" value="CHOLINE TRANSPORTER-LIKE (SLC FAMILY 44)"/>
    <property type="match status" value="1"/>
</dbReference>
<evidence type="ECO:0000256" key="3">
    <source>
        <dbReference type="ARBA" id="ARBA00022692"/>
    </source>
</evidence>
<comment type="similarity">
    <text evidence="2 7">Belongs to the CTL (choline transporter-like) family.</text>
</comment>
<feature type="transmembrane region" description="Helical" evidence="7">
    <location>
        <begin position="135"/>
        <end position="154"/>
    </location>
</feature>
<dbReference type="RefSeq" id="XP_031336489.1">
    <property type="nucleotide sequence ID" value="XM_031480629.1"/>
</dbReference>
<comment type="subcellular location">
    <subcellularLocation>
        <location evidence="7">Cell membrane</location>
        <topology evidence="7">Multi-pass membrane protein</topology>
    </subcellularLocation>
    <subcellularLocation>
        <location evidence="1">Membrane</location>
        <topology evidence="1">Multi-pass membrane protein</topology>
    </subcellularLocation>
</comment>
<evidence type="ECO:0000256" key="5">
    <source>
        <dbReference type="ARBA" id="ARBA00023136"/>
    </source>
</evidence>
<evidence type="ECO:0000313" key="8">
    <source>
        <dbReference type="EMBL" id="JAV51605.1"/>
    </source>
</evidence>
<name>A0A1Y1JW24_PHOPY</name>
<feature type="transmembrane region" description="Helical" evidence="7">
    <location>
        <begin position="332"/>
        <end position="357"/>
    </location>
</feature>
<evidence type="ECO:0000256" key="6">
    <source>
        <dbReference type="ARBA" id="ARBA00023180"/>
    </source>
</evidence>